<name>A0A4Y7SCU2_COPMI</name>
<organism evidence="2 3">
    <name type="scientific">Coprinellus micaceus</name>
    <name type="common">Glistening ink-cap mushroom</name>
    <name type="synonym">Coprinus micaceus</name>
    <dbReference type="NCBI Taxonomy" id="71717"/>
    <lineage>
        <taxon>Eukaryota</taxon>
        <taxon>Fungi</taxon>
        <taxon>Dikarya</taxon>
        <taxon>Basidiomycota</taxon>
        <taxon>Agaricomycotina</taxon>
        <taxon>Agaricomycetes</taxon>
        <taxon>Agaricomycetidae</taxon>
        <taxon>Agaricales</taxon>
        <taxon>Agaricineae</taxon>
        <taxon>Psathyrellaceae</taxon>
        <taxon>Coprinellus</taxon>
    </lineage>
</organism>
<evidence type="ECO:0000313" key="3">
    <source>
        <dbReference type="Proteomes" id="UP000298030"/>
    </source>
</evidence>
<keyword evidence="3" id="KW-1185">Reference proteome</keyword>
<keyword evidence="1" id="KW-1133">Transmembrane helix</keyword>
<accession>A0A4Y7SCU2</accession>
<reference evidence="2 3" key="1">
    <citation type="journal article" date="2019" name="Nat. Ecol. Evol.">
        <title>Megaphylogeny resolves global patterns of mushroom evolution.</title>
        <authorList>
            <person name="Varga T."/>
            <person name="Krizsan K."/>
            <person name="Foldi C."/>
            <person name="Dima B."/>
            <person name="Sanchez-Garcia M."/>
            <person name="Sanchez-Ramirez S."/>
            <person name="Szollosi G.J."/>
            <person name="Szarkandi J.G."/>
            <person name="Papp V."/>
            <person name="Albert L."/>
            <person name="Andreopoulos W."/>
            <person name="Angelini C."/>
            <person name="Antonin V."/>
            <person name="Barry K.W."/>
            <person name="Bougher N.L."/>
            <person name="Buchanan P."/>
            <person name="Buyck B."/>
            <person name="Bense V."/>
            <person name="Catcheside P."/>
            <person name="Chovatia M."/>
            <person name="Cooper J."/>
            <person name="Damon W."/>
            <person name="Desjardin D."/>
            <person name="Finy P."/>
            <person name="Geml J."/>
            <person name="Haridas S."/>
            <person name="Hughes K."/>
            <person name="Justo A."/>
            <person name="Karasinski D."/>
            <person name="Kautmanova I."/>
            <person name="Kiss B."/>
            <person name="Kocsube S."/>
            <person name="Kotiranta H."/>
            <person name="LaButti K.M."/>
            <person name="Lechner B.E."/>
            <person name="Liimatainen K."/>
            <person name="Lipzen A."/>
            <person name="Lukacs Z."/>
            <person name="Mihaltcheva S."/>
            <person name="Morgado L.N."/>
            <person name="Niskanen T."/>
            <person name="Noordeloos M.E."/>
            <person name="Ohm R.A."/>
            <person name="Ortiz-Santana B."/>
            <person name="Ovrebo C."/>
            <person name="Racz N."/>
            <person name="Riley R."/>
            <person name="Savchenko A."/>
            <person name="Shiryaev A."/>
            <person name="Soop K."/>
            <person name="Spirin V."/>
            <person name="Szebenyi C."/>
            <person name="Tomsovsky M."/>
            <person name="Tulloss R.E."/>
            <person name="Uehling J."/>
            <person name="Grigoriev I.V."/>
            <person name="Vagvolgyi C."/>
            <person name="Papp T."/>
            <person name="Martin F.M."/>
            <person name="Miettinen O."/>
            <person name="Hibbett D.S."/>
            <person name="Nagy L.G."/>
        </authorList>
    </citation>
    <scope>NUCLEOTIDE SEQUENCE [LARGE SCALE GENOMIC DNA]</scope>
    <source>
        <strain evidence="2 3">FP101781</strain>
    </source>
</reference>
<comment type="caution">
    <text evidence="2">The sequence shown here is derived from an EMBL/GenBank/DDBJ whole genome shotgun (WGS) entry which is preliminary data.</text>
</comment>
<protein>
    <submittedName>
        <fullName evidence="2">Uncharacterized protein</fullName>
    </submittedName>
</protein>
<proteinExistence type="predicted"/>
<sequence>MTFAPLSRRYRKTMGQAEESEFTLASVYLWIWISLLFLLEALSCYFRSSGLRRCAVADTDPNDRKGMSLLDLATEAFYLLKFDFGLHARLLSGNDYPDFTWSQASLAQTNALFKHLFKFLGFRRKCLCVQPYSRYTMMRW</sequence>
<gene>
    <name evidence="2" type="ORF">FA13DRAFT_555967</name>
</gene>
<dbReference type="Proteomes" id="UP000298030">
    <property type="component" value="Unassembled WGS sequence"/>
</dbReference>
<keyword evidence="1" id="KW-0472">Membrane</keyword>
<evidence type="ECO:0000313" key="2">
    <source>
        <dbReference type="EMBL" id="TEB18713.1"/>
    </source>
</evidence>
<evidence type="ECO:0000256" key="1">
    <source>
        <dbReference type="SAM" id="Phobius"/>
    </source>
</evidence>
<dbReference type="AlphaFoldDB" id="A0A4Y7SCU2"/>
<dbReference type="EMBL" id="QPFP01000231">
    <property type="protein sequence ID" value="TEB18713.1"/>
    <property type="molecule type" value="Genomic_DNA"/>
</dbReference>
<feature type="transmembrane region" description="Helical" evidence="1">
    <location>
        <begin position="27"/>
        <end position="46"/>
    </location>
</feature>
<keyword evidence="1" id="KW-0812">Transmembrane</keyword>